<feature type="compositionally biased region" description="Polar residues" evidence="2">
    <location>
        <begin position="199"/>
        <end position="212"/>
    </location>
</feature>
<keyword evidence="1" id="KW-0496">Mitochondrion</keyword>
<evidence type="ECO:0000313" key="5">
    <source>
        <dbReference type="Proteomes" id="UP000594263"/>
    </source>
</evidence>
<feature type="region of interest" description="Disordered" evidence="2">
    <location>
        <begin position="90"/>
        <end position="212"/>
    </location>
</feature>
<feature type="region of interest" description="Disordered" evidence="2">
    <location>
        <begin position="1"/>
        <end position="68"/>
    </location>
</feature>
<dbReference type="Gene3D" id="3.40.50.1000">
    <property type="entry name" value="HAD superfamily/HAD-like"/>
    <property type="match status" value="1"/>
</dbReference>
<dbReference type="SUPFAM" id="SSF56784">
    <property type="entry name" value="HAD-like"/>
    <property type="match status" value="1"/>
</dbReference>
<keyword evidence="5" id="KW-1185">Reference proteome</keyword>
<dbReference type="PROSITE" id="PS50969">
    <property type="entry name" value="FCP1"/>
    <property type="match status" value="1"/>
</dbReference>
<protein>
    <recommendedName>
        <fullName evidence="1">Mitochondrial import inner membrane translocase subunit TIM50</fullName>
    </recommendedName>
</protein>
<dbReference type="SMART" id="SM00577">
    <property type="entry name" value="CPDc"/>
    <property type="match status" value="1"/>
</dbReference>
<keyword evidence="1" id="KW-0813">Transport</keyword>
<feature type="domain" description="FCP1 homology" evidence="3">
    <location>
        <begin position="217"/>
        <end position="398"/>
    </location>
</feature>
<feature type="compositionally biased region" description="Polar residues" evidence="2">
    <location>
        <begin position="48"/>
        <end position="66"/>
    </location>
</feature>
<name>A0A7N1A405_KALFE</name>
<dbReference type="GO" id="GO:0005744">
    <property type="term" value="C:TIM23 mitochondrial import inner membrane translocase complex"/>
    <property type="evidence" value="ECO:0007669"/>
    <property type="project" value="UniProtKB-UniRule"/>
</dbReference>
<proteinExistence type="inferred from homology"/>
<dbReference type="FunFam" id="3.40.50.1000:FF:000257">
    <property type="entry name" value="Haloacid dehalogenase-like hydrolase (HAD) superfamily protein"/>
    <property type="match status" value="1"/>
</dbReference>
<evidence type="ECO:0000259" key="3">
    <source>
        <dbReference type="PROSITE" id="PS50969"/>
    </source>
</evidence>
<keyword evidence="1" id="KW-0811">Translocation</keyword>
<comment type="subcellular location">
    <subcellularLocation>
        <location evidence="1">Mitochondrion inner membrane</location>
        <topology evidence="1">Single-pass membrane protein</topology>
    </subcellularLocation>
</comment>
<evidence type="ECO:0000256" key="2">
    <source>
        <dbReference type="SAM" id="MobiDB-lite"/>
    </source>
</evidence>
<dbReference type="InterPro" id="IPR036412">
    <property type="entry name" value="HAD-like_sf"/>
</dbReference>
<dbReference type="InterPro" id="IPR004274">
    <property type="entry name" value="FCP1_dom"/>
</dbReference>
<evidence type="ECO:0000313" key="4">
    <source>
        <dbReference type="EnsemblPlants" id="Kaladp0095s0187.1.v1.1"/>
    </source>
</evidence>
<organism evidence="4 5">
    <name type="scientific">Kalanchoe fedtschenkoi</name>
    <name type="common">Lavender scallops</name>
    <name type="synonym">South American air plant</name>
    <dbReference type="NCBI Taxonomy" id="63787"/>
    <lineage>
        <taxon>Eukaryota</taxon>
        <taxon>Viridiplantae</taxon>
        <taxon>Streptophyta</taxon>
        <taxon>Embryophyta</taxon>
        <taxon>Tracheophyta</taxon>
        <taxon>Spermatophyta</taxon>
        <taxon>Magnoliopsida</taxon>
        <taxon>eudicotyledons</taxon>
        <taxon>Gunneridae</taxon>
        <taxon>Pentapetalae</taxon>
        <taxon>Saxifragales</taxon>
        <taxon>Crassulaceae</taxon>
        <taxon>Kalanchoe</taxon>
    </lineage>
</organism>
<dbReference type="InterPro" id="IPR050365">
    <property type="entry name" value="TIM50"/>
</dbReference>
<reference evidence="4" key="1">
    <citation type="submission" date="2021-01" db="UniProtKB">
        <authorList>
            <consortium name="EnsemblPlants"/>
        </authorList>
    </citation>
    <scope>IDENTIFICATION</scope>
</reference>
<dbReference type="Proteomes" id="UP000594263">
    <property type="component" value="Unplaced"/>
</dbReference>
<keyword evidence="1" id="KW-0809">Transit peptide</keyword>
<dbReference type="PANTHER" id="PTHR12210">
    <property type="entry name" value="DULLARD PROTEIN PHOSPHATASE"/>
    <property type="match status" value="1"/>
</dbReference>
<sequence length="443" mass="49188">MISETATDLKNDDLSKATKRRRQSQENLDISSLDNVGLISEADMQDTIPGTTSSSQVTIGTGSETAVQIKRTRMEDGTANMDLAVTDEISHMASPTRIGPSVDGDTSLDPASQSSLELFEVPVTKTGSESGTLNEPDAARTSLSSHELSMQSEQQHPKRDQAPDGSIPPSEVTLNGNVQIEDAKEKKSSNENTVEDVIVSNQDNPAELSNSLPKQVASKRKKLLVLDINGLLADIVSPIPRDYRSDANIARRAIFKRPFCNEFLMFCFDTFEVGIWSSRTQKNVERVIDFLLGDLKDQLLFCWDVTQCTPTGFSSLENKYKTLMFKEIRKLWEPQDHGLPWEDGHFNESNTLLVDDSPYKALLNPSHTSIFPQSYSYQNRSDTSLGVGGDIRSYLEELAAADHVQQHVEKHPFGQEAISQSSPSWDFYHKAIISLFILQDPTA</sequence>
<evidence type="ECO:0000256" key="1">
    <source>
        <dbReference type="RuleBase" id="RU365079"/>
    </source>
</evidence>
<comment type="subunit">
    <text evidence="1">Component of the TIM23 complex.</text>
</comment>
<keyword evidence="1" id="KW-0653">Protein transport</keyword>
<feature type="compositionally biased region" description="Polar residues" evidence="2">
    <location>
        <begin position="25"/>
        <end position="34"/>
    </location>
</feature>
<dbReference type="Pfam" id="PF03031">
    <property type="entry name" value="NIF"/>
    <property type="match status" value="1"/>
</dbReference>
<dbReference type="InterPro" id="IPR023214">
    <property type="entry name" value="HAD_sf"/>
</dbReference>
<dbReference type="EnsemblPlants" id="Kaladp0095s0187.1.v1.1">
    <property type="protein sequence ID" value="Kaladp0095s0187.1.v1.1"/>
    <property type="gene ID" value="Kaladp0095s0187.v1.1"/>
</dbReference>
<dbReference type="Gramene" id="Kaladp0095s0187.1.v1.1">
    <property type="protein sequence ID" value="Kaladp0095s0187.1.v1.1"/>
    <property type="gene ID" value="Kaladp0095s0187.v1.1"/>
</dbReference>
<dbReference type="AlphaFoldDB" id="A0A7N1A405"/>
<comment type="function">
    <text evidence="1">Essential component of the TIM23 complex, a complex that mediates the translocation of transit peptide-containing proteins across the mitochondrial inner membrane.</text>
</comment>
<feature type="compositionally biased region" description="Polar residues" evidence="2">
    <location>
        <begin position="141"/>
        <end position="154"/>
    </location>
</feature>
<dbReference type="GO" id="GO:0015031">
    <property type="term" value="P:protein transport"/>
    <property type="evidence" value="ECO:0007669"/>
    <property type="project" value="UniProtKB-KW"/>
</dbReference>
<feature type="compositionally biased region" description="Basic and acidic residues" evidence="2">
    <location>
        <begin position="7"/>
        <end position="16"/>
    </location>
</feature>
<comment type="similarity">
    <text evidence="1">Belongs to the TIM50 family.</text>
</comment>
<accession>A0A7N1A405</accession>